<evidence type="ECO:0000313" key="8">
    <source>
        <dbReference type="EMBL" id="ETV75521.1"/>
    </source>
</evidence>
<dbReference type="PANTHER" id="PTHR30221:SF1">
    <property type="entry name" value="SMALL-CONDUCTANCE MECHANOSENSITIVE CHANNEL"/>
    <property type="match status" value="1"/>
</dbReference>
<dbReference type="InterPro" id="IPR010920">
    <property type="entry name" value="LSM_dom_sf"/>
</dbReference>
<dbReference type="InterPro" id="IPR006685">
    <property type="entry name" value="MscS_channel_2nd"/>
</dbReference>
<evidence type="ECO:0000256" key="4">
    <source>
        <dbReference type="ARBA" id="ARBA00023136"/>
    </source>
</evidence>
<feature type="transmembrane region" description="Helical" evidence="6">
    <location>
        <begin position="56"/>
        <end position="75"/>
    </location>
</feature>
<gene>
    <name evidence="8" type="ORF">H257_10341</name>
</gene>
<dbReference type="EMBL" id="KI913140">
    <property type="protein sequence ID" value="ETV75521.1"/>
    <property type="molecule type" value="Genomic_DNA"/>
</dbReference>
<feature type="transmembrane region" description="Helical" evidence="6">
    <location>
        <begin position="87"/>
        <end position="111"/>
    </location>
</feature>
<organism evidence="8">
    <name type="scientific">Aphanomyces astaci</name>
    <name type="common">Crayfish plague agent</name>
    <dbReference type="NCBI Taxonomy" id="112090"/>
    <lineage>
        <taxon>Eukaryota</taxon>
        <taxon>Sar</taxon>
        <taxon>Stramenopiles</taxon>
        <taxon>Oomycota</taxon>
        <taxon>Saprolegniomycetes</taxon>
        <taxon>Saprolegniales</taxon>
        <taxon>Verrucalvaceae</taxon>
        <taxon>Aphanomyces</taxon>
    </lineage>
</organism>
<accession>W4G8B1</accession>
<evidence type="ECO:0000259" key="7">
    <source>
        <dbReference type="Pfam" id="PF00924"/>
    </source>
</evidence>
<dbReference type="RefSeq" id="XP_009835155.1">
    <property type="nucleotide sequence ID" value="XM_009836853.1"/>
</dbReference>
<dbReference type="AlphaFoldDB" id="W4G8B1"/>
<feature type="compositionally biased region" description="Low complexity" evidence="5">
    <location>
        <begin position="480"/>
        <end position="498"/>
    </location>
</feature>
<dbReference type="GO" id="GO:0016020">
    <property type="term" value="C:membrane"/>
    <property type="evidence" value="ECO:0007669"/>
    <property type="project" value="UniProtKB-SubCell"/>
</dbReference>
<evidence type="ECO:0000256" key="3">
    <source>
        <dbReference type="ARBA" id="ARBA00022989"/>
    </source>
</evidence>
<feature type="domain" description="Mechanosensitive ion channel MscS" evidence="7">
    <location>
        <begin position="183"/>
        <end position="240"/>
    </location>
</feature>
<dbReference type="VEuPathDB" id="FungiDB:H257_10341"/>
<keyword evidence="4 6" id="KW-0472">Membrane</keyword>
<keyword evidence="2 6" id="KW-0812">Transmembrane</keyword>
<dbReference type="InterPro" id="IPR023408">
    <property type="entry name" value="MscS_beta-dom_sf"/>
</dbReference>
<feature type="transmembrane region" description="Helical" evidence="6">
    <location>
        <begin position="164"/>
        <end position="183"/>
    </location>
</feature>
<dbReference type="SUPFAM" id="SSF50182">
    <property type="entry name" value="Sm-like ribonucleoproteins"/>
    <property type="match status" value="1"/>
</dbReference>
<dbReference type="PANTHER" id="PTHR30221">
    <property type="entry name" value="SMALL-CONDUCTANCE MECHANOSENSITIVE CHANNEL"/>
    <property type="match status" value="1"/>
</dbReference>
<dbReference type="GeneID" id="20812337"/>
<keyword evidence="3 6" id="KW-1133">Transmembrane helix</keyword>
<feature type="region of interest" description="Disordered" evidence="5">
    <location>
        <begin position="435"/>
        <end position="498"/>
    </location>
</feature>
<proteinExistence type="predicted"/>
<sequence length="498" mass="54861">MPLLGWNYVGAVGLVVAAGLFRKQVIETILKLLMRALSAQRYKTANAAIREFEKRVLLPLSWVLFVVSILVAIKFVSLDDVKTLNTFVLMVLGAAVLWTVFQFCAFLNIVIIRSQGWERSSSKDDSSKAMIVSEGIGMLKYVLGAVVFYYFFFNQLDFSTTEVFTTMVLLMEVLFVLSSHTWFRNVMGGLVLLIDEPIKSGNHVQVLGHAGVVEHMYLQYFTLRQYDKGLAFIPNGVVFHHTMDVHAKSQHSCFRITIPLSPATSAAATRAFVRDADCYLAAAASSARGEAAAPLSSVRGLPPPDKRANPNFTLAVKALTRSSLFSKPTAAASAIDPRGHLDSPINPSRFWIALTDLHTIEVVYFFAPNMKFRHVVEQKQKLVLGVTKLLETNQLHLRDDDDRHHDLPDMSHEPILTSSSCPAAASSIGFNLQYNTQPCSPSPPSQPPCLAANDPKDDMNTPISIQASERPSSVLHRRSAATSQSPSSSVVPTTRNIS</sequence>
<feature type="transmembrane region" description="Helical" evidence="6">
    <location>
        <begin position="6"/>
        <end position="25"/>
    </location>
</feature>
<evidence type="ECO:0000256" key="1">
    <source>
        <dbReference type="ARBA" id="ARBA00004370"/>
    </source>
</evidence>
<name>W4G8B1_APHAT</name>
<reference evidence="8" key="1">
    <citation type="submission" date="2013-12" db="EMBL/GenBank/DDBJ databases">
        <title>The Genome Sequence of Aphanomyces astaci APO3.</title>
        <authorList>
            <consortium name="The Broad Institute Genomics Platform"/>
            <person name="Russ C."/>
            <person name="Tyler B."/>
            <person name="van West P."/>
            <person name="Dieguez-Uribeondo J."/>
            <person name="Young S.K."/>
            <person name="Zeng Q."/>
            <person name="Gargeya S."/>
            <person name="Fitzgerald M."/>
            <person name="Abouelleil A."/>
            <person name="Alvarado L."/>
            <person name="Chapman S.B."/>
            <person name="Gainer-Dewar J."/>
            <person name="Goldberg J."/>
            <person name="Griggs A."/>
            <person name="Gujja S."/>
            <person name="Hansen M."/>
            <person name="Howarth C."/>
            <person name="Imamovic A."/>
            <person name="Ireland A."/>
            <person name="Larimer J."/>
            <person name="McCowan C."/>
            <person name="Murphy C."/>
            <person name="Pearson M."/>
            <person name="Poon T.W."/>
            <person name="Priest M."/>
            <person name="Roberts A."/>
            <person name="Saif S."/>
            <person name="Shea T."/>
            <person name="Sykes S."/>
            <person name="Wortman J."/>
            <person name="Nusbaum C."/>
            <person name="Birren B."/>
        </authorList>
    </citation>
    <scope>NUCLEOTIDE SEQUENCE [LARGE SCALE GENOMIC DNA]</scope>
    <source>
        <strain evidence="8">APO3</strain>
    </source>
</reference>
<evidence type="ECO:0000256" key="5">
    <source>
        <dbReference type="SAM" id="MobiDB-lite"/>
    </source>
</evidence>
<dbReference type="GO" id="GO:0008381">
    <property type="term" value="F:mechanosensitive monoatomic ion channel activity"/>
    <property type="evidence" value="ECO:0007669"/>
    <property type="project" value="InterPro"/>
</dbReference>
<protein>
    <recommendedName>
        <fullName evidence="7">Mechanosensitive ion channel MscS domain-containing protein</fullName>
    </recommendedName>
</protein>
<dbReference type="OrthoDB" id="124973at2759"/>
<dbReference type="Gene3D" id="2.30.30.60">
    <property type="match status" value="1"/>
</dbReference>
<dbReference type="Pfam" id="PF00924">
    <property type="entry name" value="MS_channel_2nd"/>
    <property type="match status" value="1"/>
</dbReference>
<feature type="compositionally biased region" description="Polar residues" evidence="5">
    <location>
        <begin position="461"/>
        <end position="471"/>
    </location>
</feature>
<evidence type="ECO:0000256" key="2">
    <source>
        <dbReference type="ARBA" id="ARBA00022692"/>
    </source>
</evidence>
<dbReference type="InterPro" id="IPR045275">
    <property type="entry name" value="MscS_archaea/bacteria_type"/>
</dbReference>
<evidence type="ECO:0000256" key="6">
    <source>
        <dbReference type="SAM" id="Phobius"/>
    </source>
</evidence>
<feature type="transmembrane region" description="Helical" evidence="6">
    <location>
        <begin position="131"/>
        <end position="152"/>
    </location>
</feature>
<comment type="subcellular location">
    <subcellularLocation>
        <location evidence="1">Membrane</location>
    </subcellularLocation>
</comment>